<keyword evidence="6 8" id="KW-0687">Ribonucleoprotein</keyword>
<evidence type="ECO:0000256" key="8">
    <source>
        <dbReference type="HAMAP-Rule" id="MF_01310"/>
    </source>
</evidence>
<evidence type="ECO:0000256" key="2">
    <source>
        <dbReference type="ARBA" id="ARBA00022640"/>
    </source>
</evidence>
<evidence type="ECO:0000256" key="10">
    <source>
        <dbReference type="SAM" id="MobiDB-lite"/>
    </source>
</evidence>
<comment type="subcellular location">
    <subcellularLocation>
        <location evidence="8">Plastid</location>
        <location evidence="8">Chloroplast</location>
    </subcellularLocation>
</comment>
<dbReference type="GO" id="GO:0009507">
    <property type="term" value="C:chloroplast"/>
    <property type="evidence" value="ECO:0007669"/>
    <property type="project" value="UniProtKB-SubCell"/>
</dbReference>
<dbReference type="InterPro" id="IPR036967">
    <property type="entry name" value="Ribosomal_uS11_sf"/>
</dbReference>
<dbReference type="Gene3D" id="3.30.420.80">
    <property type="entry name" value="Ribosomal protein S11"/>
    <property type="match status" value="1"/>
</dbReference>
<dbReference type="InterPro" id="IPR018102">
    <property type="entry name" value="Ribosomal_uS11_CS"/>
</dbReference>
<feature type="region of interest" description="Disordered" evidence="10">
    <location>
        <begin position="1"/>
        <end position="22"/>
    </location>
</feature>
<dbReference type="FunFam" id="3.30.420.80:FF:000010">
    <property type="entry name" value="30S ribosomal protein S11"/>
    <property type="match status" value="1"/>
</dbReference>
<dbReference type="InterPro" id="IPR019981">
    <property type="entry name" value="Ribosomal_uS11_bac-type"/>
</dbReference>
<feature type="compositionally biased region" description="Basic residues" evidence="10">
    <location>
        <begin position="9"/>
        <end position="22"/>
    </location>
</feature>
<keyword evidence="5 8" id="KW-0689">Ribosomal protein</keyword>
<comment type="subunit">
    <text evidence="8">Part of the 30S ribosomal subunit.</text>
</comment>
<dbReference type="NCBIfam" id="NF003698">
    <property type="entry name" value="PRK05309.1"/>
    <property type="match status" value="1"/>
</dbReference>
<dbReference type="SUPFAM" id="SSF53137">
    <property type="entry name" value="Translational machinery components"/>
    <property type="match status" value="1"/>
</dbReference>
<dbReference type="HAMAP" id="MF_01310">
    <property type="entry name" value="Ribosomal_uS11"/>
    <property type="match status" value="1"/>
</dbReference>
<keyword evidence="2 11" id="KW-0934">Plastid</keyword>
<keyword evidence="3 8" id="KW-0699">rRNA-binding</keyword>
<keyword evidence="11" id="KW-0150">Chloroplast</keyword>
<dbReference type="EMBL" id="MN758738">
    <property type="protein sequence ID" value="QKV48609.1"/>
    <property type="molecule type" value="Genomic_DNA"/>
</dbReference>
<evidence type="ECO:0000256" key="3">
    <source>
        <dbReference type="ARBA" id="ARBA00022730"/>
    </source>
</evidence>
<evidence type="ECO:0000256" key="4">
    <source>
        <dbReference type="ARBA" id="ARBA00022884"/>
    </source>
</evidence>
<dbReference type="NCBIfam" id="TIGR03632">
    <property type="entry name" value="uS11_bact"/>
    <property type="match status" value="1"/>
</dbReference>
<sequence length="138" mass="15078">MAKSIPKIGSRKTGRIGSRKHPRKIRKGMIFIQSSFNNTIVTVTDVRGQVISWSSAGSCGFKGKRRGTPFAAQTAAVNAIQTVFDQGMQRADVMIKGPGLGREAALRAILRSGIRIRVIRDVTPLPHNGCRAPQKRRV</sequence>
<dbReference type="Pfam" id="PF00411">
    <property type="entry name" value="Ribosomal_S11"/>
    <property type="match status" value="1"/>
</dbReference>
<dbReference type="PROSITE" id="PS00054">
    <property type="entry name" value="RIBOSOMAL_S11"/>
    <property type="match status" value="1"/>
</dbReference>
<evidence type="ECO:0000256" key="6">
    <source>
        <dbReference type="ARBA" id="ARBA00023274"/>
    </source>
</evidence>
<dbReference type="PANTHER" id="PTHR11759">
    <property type="entry name" value="40S RIBOSOMAL PROTEIN S14/30S RIBOSOMAL PROTEIN S11"/>
    <property type="match status" value="1"/>
</dbReference>
<dbReference type="GO" id="GO:0003735">
    <property type="term" value="F:structural constituent of ribosome"/>
    <property type="evidence" value="ECO:0007669"/>
    <property type="project" value="InterPro"/>
</dbReference>
<dbReference type="InterPro" id="IPR001971">
    <property type="entry name" value="Ribosomal_uS11"/>
</dbReference>
<accession>A0A7D4WZS7</accession>
<evidence type="ECO:0000256" key="7">
    <source>
        <dbReference type="ARBA" id="ARBA00035260"/>
    </source>
</evidence>
<dbReference type="GO" id="GO:0019843">
    <property type="term" value="F:rRNA binding"/>
    <property type="evidence" value="ECO:0007669"/>
    <property type="project" value="UniProtKB-UniRule"/>
</dbReference>
<dbReference type="GO" id="GO:0006412">
    <property type="term" value="P:translation"/>
    <property type="evidence" value="ECO:0007669"/>
    <property type="project" value="UniProtKB-UniRule"/>
</dbReference>
<comment type="similarity">
    <text evidence="1 8 9">Belongs to the universal ribosomal protein uS11 family.</text>
</comment>
<dbReference type="GO" id="GO:0005840">
    <property type="term" value="C:ribosome"/>
    <property type="evidence" value="ECO:0007669"/>
    <property type="project" value="UniProtKB-KW"/>
</dbReference>
<reference evidence="11" key="1">
    <citation type="journal article" date="2020" name="Mitochondrial DNA Part B Resour">
        <title>The first complete chloroplast genome sequence of Vicia ramuliflora (Fabaceae).</title>
        <authorList>
            <person name="Xin C."/>
            <person name="Yang Q."/>
        </authorList>
    </citation>
    <scope>NUCLEOTIDE SEQUENCE</scope>
</reference>
<geneLocation type="chloroplast" evidence="11"/>
<keyword evidence="4 8" id="KW-0694">RNA-binding</keyword>
<dbReference type="AlphaFoldDB" id="A0A7D4WZS7"/>
<dbReference type="PIRSF" id="PIRSF002131">
    <property type="entry name" value="Ribosomal_S11"/>
    <property type="match status" value="1"/>
</dbReference>
<evidence type="ECO:0000313" key="11">
    <source>
        <dbReference type="EMBL" id="QKV48609.1"/>
    </source>
</evidence>
<dbReference type="GO" id="GO:1990904">
    <property type="term" value="C:ribonucleoprotein complex"/>
    <property type="evidence" value="ECO:0007669"/>
    <property type="project" value="UniProtKB-KW"/>
</dbReference>
<protein>
    <recommendedName>
        <fullName evidence="7 8">Small ribosomal subunit protein uS11c</fullName>
    </recommendedName>
</protein>
<evidence type="ECO:0000256" key="9">
    <source>
        <dbReference type="RuleBase" id="RU003629"/>
    </source>
</evidence>
<organism evidence="11">
    <name type="scientific">Vicia ramuliflora</name>
    <dbReference type="NCBI Taxonomy" id="1144939"/>
    <lineage>
        <taxon>Eukaryota</taxon>
        <taxon>Viridiplantae</taxon>
        <taxon>Streptophyta</taxon>
        <taxon>Embryophyta</taxon>
        <taxon>Tracheophyta</taxon>
        <taxon>Spermatophyta</taxon>
        <taxon>Magnoliopsida</taxon>
        <taxon>eudicotyledons</taxon>
        <taxon>Gunneridae</taxon>
        <taxon>Pentapetalae</taxon>
        <taxon>rosids</taxon>
        <taxon>fabids</taxon>
        <taxon>Fabales</taxon>
        <taxon>Fabaceae</taxon>
        <taxon>Papilionoideae</taxon>
        <taxon>50 kb inversion clade</taxon>
        <taxon>NPAAA clade</taxon>
        <taxon>Hologalegina</taxon>
        <taxon>IRL clade</taxon>
        <taxon>Fabeae</taxon>
        <taxon>Vicia</taxon>
    </lineage>
</organism>
<proteinExistence type="inferred from homology"/>
<evidence type="ECO:0000256" key="1">
    <source>
        <dbReference type="ARBA" id="ARBA00006194"/>
    </source>
</evidence>
<evidence type="ECO:0000256" key="5">
    <source>
        <dbReference type="ARBA" id="ARBA00022980"/>
    </source>
</evidence>
<name>A0A7D4WZS7_9FABA</name>
<gene>
    <name evidence="8 11" type="primary">rps11</name>
</gene>